<comment type="caution">
    <text evidence="8">The sequence shown here is derived from an EMBL/GenBank/DDBJ whole genome shotgun (WGS) entry which is preliminary data.</text>
</comment>
<evidence type="ECO:0000256" key="6">
    <source>
        <dbReference type="SAM" id="Phobius"/>
    </source>
</evidence>
<evidence type="ECO:0000313" key="9">
    <source>
        <dbReference type="Proteomes" id="UP000460272"/>
    </source>
</evidence>
<dbReference type="Gene3D" id="2.40.10.350">
    <property type="entry name" value="Rod shape-determining protein MreC, domain 2"/>
    <property type="match status" value="1"/>
</dbReference>
<feature type="domain" description="Rod shape-determining protein MreC beta-barrel core" evidence="7">
    <location>
        <begin position="129"/>
        <end position="275"/>
    </location>
</feature>
<dbReference type="InterPro" id="IPR055342">
    <property type="entry name" value="MreC_beta-barrel_core"/>
</dbReference>
<name>A0A6P2BUM9_9ACTN</name>
<accession>A0A6P2BUM9</accession>
<protein>
    <recommendedName>
        <fullName evidence="2 5">Cell shape-determining protein MreC</fullName>
    </recommendedName>
    <alternativeName>
        <fullName evidence="4 5">Cell shape protein MreC</fullName>
    </alternativeName>
</protein>
<evidence type="ECO:0000256" key="2">
    <source>
        <dbReference type="ARBA" id="ARBA00013855"/>
    </source>
</evidence>
<sequence length="278" mass="27834">MAHVRRSASDGSCALLESRRTRVVLTVLLVVAIALITIDFRDGGNSSAHGIGGRLFGPVERVTGDVTGFFRGATSGGEVANLQKQNDELRAELAQAQTSNTNAGQLAKLLHLTGAKYRVVTGTVIAAGGEYADTVTINVGSAAGVGVNETVLNGDGLVGTVTSVTSGTATVQLASDAGATVGVRVAGNGQIGALSGTASSMTGSTSLRLTLFSANAALQPGQELVTFGSVGGRPYVPGIPVGVVSEVTTQPGSLTPTGIVKPFVDFTGLGVVGVVVSR</sequence>
<comment type="similarity">
    <text evidence="1 5">Belongs to the MreC family.</text>
</comment>
<dbReference type="PIRSF" id="PIRSF038471">
    <property type="entry name" value="MreC"/>
    <property type="match status" value="1"/>
</dbReference>
<keyword evidence="9" id="KW-1185">Reference proteome</keyword>
<evidence type="ECO:0000256" key="5">
    <source>
        <dbReference type="PIRNR" id="PIRNR038471"/>
    </source>
</evidence>
<evidence type="ECO:0000313" key="8">
    <source>
        <dbReference type="EMBL" id="TVZ02819.1"/>
    </source>
</evidence>
<evidence type="ECO:0000256" key="3">
    <source>
        <dbReference type="ARBA" id="ARBA00022960"/>
    </source>
</evidence>
<dbReference type="Gene3D" id="2.40.10.340">
    <property type="entry name" value="Rod shape-determining protein MreC, domain 1"/>
    <property type="match status" value="1"/>
</dbReference>
<dbReference type="Proteomes" id="UP000460272">
    <property type="component" value="Unassembled WGS sequence"/>
</dbReference>
<dbReference type="GO" id="GO:0005886">
    <property type="term" value="C:plasma membrane"/>
    <property type="evidence" value="ECO:0007669"/>
    <property type="project" value="TreeGrafter"/>
</dbReference>
<dbReference type="InterPro" id="IPR007221">
    <property type="entry name" value="MreC"/>
</dbReference>
<keyword evidence="6" id="KW-0812">Transmembrane</keyword>
<dbReference type="GO" id="GO:0008360">
    <property type="term" value="P:regulation of cell shape"/>
    <property type="evidence" value="ECO:0007669"/>
    <property type="project" value="UniProtKB-KW"/>
</dbReference>
<evidence type="ECO:0000256" key="4">
    <source>
        <dbReference type="ARBA" id="ARBA00032089"/>
    </source>
</evidence>
<dbReference type="Pfam" id="PF04085">
    <property type="entry name" value="MreC"/>
    <property type="match status" value="1"/>
</dbReference>
<dbReference type="AlphaFoldDB" id="A0A6P2BUM9"/>
<organism evidence="8 9">
    <name type="scientific">Trebonia kvetii</name>
    <dbReference type="NCBI Taxonomy" id="2480626"/>
    <lineage>
        <taxon>Bacteria</taxon>
        <taxon>Bacillati</taxon>
        <taxon>Actinomycetota</taxon>
        <taxon>Actinomycetes</taxon>
        <taxon>Streptosporangiales</taxon>
        <taxon>Treboniaceae</taxon>
        <taxon>Trebonia</taxon>
    </lineage>
</organism>
<feature type="transmembrane region" description="Helical" evidence="6">
    <location>
        <begin position="21"/>
        <end position="38"/>
    </location>
</feature>
<dbReference type="PANTHER" id="PTHR34138:SF1">
    <property type="entry name" value="CELL SHAPE-DETERMINING PROTEIN MREC"/>
    <property type="match status" value="1"/>
</dbReference>
<evidence type="ECO:0000256" key="1">
    <source>
        <dbReference type="ARBA" id="ARBA00009369"/>
    </source>
</evidence>
<dbReference type="OrthoDB" id="5196068at2"/>
<evidence type="ECO:0000259" key="7">
    <source>
        <dbReference type="Pfam" id="PF04085"/>
    </source>
</evidence>
<dbReference type="PANTHER" id="PTHR34138">
    <property type="entry name" value="CELL SHAPE-DETERMINING PROTEIN MREC"/>
    <property type="match status" value="1"/>
</dbReference>
<comment type="function">
    <text evidence="5">Involved in formation and maintenance of cell shape.</text>
</comment>
<keyword evidence="6" id="KW-0472">Membrane</keyword>
<reference evidence="8 9" key="1">
    <citation type="submission" date="2018-11" db="EMBL/GenBank/DDBJ databases">
        <title>Trebonia kvetii gen.nov., sp.nov., a novel acidophilic actinobacterium, and proposal of the new actinobacterial family Treboniaceae fam. nov.</title>
        <authorList>
            <person name="Rapoport D."/>
            <person name="Sagova-Mareckova M."/>
            <person name="Sedlacek I."/>
            <person name="Provaznik J."/>
            <person name="Kralova S."/>
            <person name="Pavlinic D."/>
            <person name="Benes V."/>
            <person name="Kopecky J."/>
        </authorList>
    </citation>
    <scope>NUCLEOTIDE SEQUENCE [LARGE SCALE GENOMIC DNA]</scope>
    <source>
        <strain evidence="8 9">15Tr583</strain>
    </source>
</reference>
<keyword evidence="3 5" id="KW-0133">Cell shape</keyword>
<dbReference type="InterPro" id="IPR042175">
    <property type="entry name" value="Cell/Rod_MreC_2"/>
</dbReference>
<dbReference type="EMBL" id="RPFW01000004">
    <property type="protein sequence ID" value="TVZ02819.1"/>
    <property type="molecule type" value="Genomic_DNA"/>
</dbReference>
<dbReference type="InterPro" id="IPR042177">
    <property type="entry name" value="Cell/Rod_1"/>
</dbReference>
<gene>
    <name evidence="8" type="ORF">EAS64_20230</name>
</gene>
<proteinExistence type="inferred from homology"/>
<keyword evidence="6" id="KW-1133">Transmembrane helix</keyword>